<dbReference type="InterPro" id="IPR036890">
    <property type="entry name" value="HATPase_C_sf"/>
</dbReference>
<dbReference type="EMBL" id="JACIJR010000010">
    <property type="protein sequence ID" value="MBB5730844.1"/>
    <property type="molecule type" value="Genomic_DNA"/>
</dbReference>
<proteinExistence type="predicted"/>
<keyword evidence="6 9" id="KW-0418">Kinase</keyword>
<dbReference type="Gene3D" id="3.30.565.10">
    <property type="entry name" value="Histidine kinase-like ATPase, C-terminal domain"/>
    <property type="match status" value="1"/>
</dbReference>
<dbReference type="AlphaFoldDB" id="A0A7W9BVE6"/>
<comment type="catalytic activity">
    <reaction evidence="1">
        <text>ATP + protein L-histidine = ADP + protein N-phospho-L-histidine.</text>
        <dbReference type="EC" id="2.7.13.3"/>
    </reaction>
</comment>
<dbReference type="Gene3D" id="3.30.450.20">
    <property type="entry name" value="PAS domain"/>
    <property type="match status" value="1"/>
</dbReference>
<sequence length="333" mass="35749">MTTELPTGHEWQPQHLRLAVTAAGVALWAWNVDTDLLTMDARGFQLWGMPWSDKVTFEELSSHIHPADRDRVRAAFAATRAVLGDYETDFRILIGDEVRWIAARGQGEDVGIVGRTMFGVFLDVTGRKQAEEGHELLAGEMSHRVKNLLAIASGLTTITSRSANTTQDMAVELIGRLTALGRAHDLVRPLSNGQGVAALLGDLISILLAPYDDLGAFKGRIRVAVERTGVGETAATGIALVLHELATNSMKYGALSEQTGTLDITSTTEADQILLTWLERGGPSVGAPDGPAGFGSQLVNRTVSGQLGGSISFDWSEGGLIVTLRINRDRLAL</sequence>
<dbReference type="Pfam" id="PF07536">
    <property type="entry name" value="HWE_HK"/>
    <property type="match status" value="1"/>
</dbReference>
<evidence type="ECO:0000256" key="5">
    <source>
        <dbReference type="ARBA" id="ARBA00022741"/>
    </source>
</evidence>
<gene>
    <name evidence="9" type="ORF">FHS99_003351</name>
</gene>
<dbReference type="SUPFAM" id="SSF55874">
    <property type="entry name" value="ATPase domain of HSP90 chaperone/DNA topoisomerase II/histidine kinase"/>
    <property type="match status" value="1"/>
</dbReference>
<dbReference type="SMART" id="SM00911">
    <property type="entry name" value="HWE_HK"/>
    <property type="match status" value="1"/>
</dbReference>
<dbReference type="EC" id="2.7.13.3" evidence="2"/>
<evidence type="ECO:0000256" key="1">
    <source>
        <dbReference type="ARBA" id="ARBA00000085"/>
    </source>
</evidence>
<evidence type="ECO:0000256" key="7">
    <source>
        <dbReference type="ARBA" id="ARBA00022840"/>
    </source>
</evidence>
<evidence type="ECO:0000256" key="3">
    <source>
        <dbReference type="ARBA" id="ARBA00022553"/>
    </source>
</evidence>
<dbReference type="InterPro" id="IPR013655">
    <property type="entry name" value="PAS_fold_3"/>
</dbReference>
<dbReference type="PANTHER" id="PTHR41523">
    <property type="entry name" value="TWO-COMPONENT SYSTEM SENSOR PROTEIN"/>
    <property type="match status" value="1"/>
</dbReference>
<evidence type="ECO:0000256" key="6">
    <source>
        <dbReference type="ARBA" id="ARBA00022777"/>
    </source>
</evidence>
<keyword evidence="5" id="KW-0547">Nucleotide-binding</keyword>
<dbReference type="GO" id="GO:0005524">
    <property type="term" value="F:ATP binding"/>
    <property type="evidence" value="ECO:0007669"/>
    <property type="project" value="UniProtKB-KW"/>
</dbReference>
<evidence type="ECO:0000313" key="10">
    <source>
        <dbReference type="Proteomes" id="UP000546701"/>
    </source>
</evidence>
<comment type="caution">
    <text evidence="9">The sequence shown here is derived from an EMBL/GenBank/DDBJ whole genome shotgun (WGS) entry which is preliminary data.</text>
</comment>
<dbReference type="InterPro" id="IPR011102">
    <property type="entry name" value="Sig_transdc_His_kinase_HWE"/>
</dbReference>
<dbReference type="SUPFAM" id="SSF55785">
    <property type="entry name" value="PYP-like sensor domain (PAS domain)"/>
    <property type="match status" value="1"/>
</dbReference>
<evidence type="ECO:0000259" key="8">
    <source>
        <dbReference type="SMART" id="SM00911"/>
    </source>
</evidence>
<dbReference type="PANTHER" id="PTHR41523:SF8">
    <property type="entry name" value="ETHYLENE RESPONSE SENSOR PROTEIN"/>
    <property type="match status" value="1"/>
</dbReference>
<dbReference type="RefSeq" id="WP_229674136.1">
    <property type="nucleotide sequence ID" value="NZ_BMJP01000008.1"/>
</dbReference>
<evidence type="ECO:0000256" key="2">
    <source>
        <dbReference type="ARBA" id="ARBA00012438"/>
    </source>
</evidence>
<organism evidence="9 10">
    <name type="scientific">Sphingomonas prati</name>
    <dbReference type="NCBI Taxonomy" id="1843237"/>
    <lineage>
        <taxon>Bacteria</taxon>
        <taxon>Pseudomonadati</taxon>
        <taxon>Pseudomonadota</taxon>
        <taxon>Alphaproteobacteria</taxon>
        <taxon>Sphingomonadales</taxon>
        <taxon>Sphingomonadaceae</taxon>
        <taxon>Sphingomonas</taxon>
    </lineage>
</organism>
<dbReference type="GO" id="GO:0004673">
    <property type="term" value="F:protein histidine kinase activity"/>
    <property type="evidence" value="ECO:0007669"/>
    <property type="project" value="UniProtKB-EC"/>
</dbReference>
<keyword evidence="3" id="KW-0597">Phosphoprotein</keyword>
<evidence type="ECO:0000313" key="9">
    <source>
        <dbReference type="EMBL" id="MBB5730844.1"/>
    </source>
</evidence>
<name>A0A7W9BVE6_9SPHN</name>
<reference evidence="9 10" key="1">
    <citation type="submission" date="2020-08" db="EMBL/GenBank/DDBJ databases">
        <title>Genomic Encyclopedia of Type Strains, Phase IV (KMG-IV): sequencing the most valuable type-strain genomes for metagenomic binning, comparative biology and taxonomic classification.</title>
        <authorList>
            <person name="Goeker M."/>
        </authorList>
    </citation>
    <scope>NUCLEOTIDE SEQUENCE [LARGE SCALE GENOMIC DNA]</scope>
    <source>
        <strain evidence="9 10">DSM 103336</strain>
    </source>
</reference>
<keyword evidence="4" id="KW-0808">Transferase</keyword>
<accession>A0A7W9BVE6</accession>
<evidence type="ECO:0000256" key="4">
    <source>
        <dbReference type="ARBA" id="ARBA00022679"/>
    </source>
</evidence>
<keyword evidence="10" id="KW-1185">Reference proteome</keyword>
<keyword evidence="7" id="KW-0067">ATP-binding</keyword>
<dbReference type="InterPro" id="IPR035965">
    <property type="entry name" value="PAS-like_dom_sf"/>
</dbReference>
<feature type="domain" description="Signal transduction histidine kinase HWE region" evidence="8">
    <location>
        <begin position="140"/>
        <end position="227"/>
    </location>
</feature>
<dbReference type="Proteomes" id="UP000546701">
    <property type="component" value="Unassembled WGS sequence"/>
</dbReference>
<protein>
    <recommendedName>
        <fullName evidence="2">histidine kinase</fullName>
        <ecNumber evidence="2">2.7.13.3</ecNumber>
    </recommendedName>
</protein>
<dbReference type="Pfam" id="PF08447">
    <property type="entry name" value="PAS_3"/>
    <property type="match status" value="1"/>
</dbReference>